<sequence>MLHWRILPILSLHHACYLRERRQQVFPLYHSRWRSKFNPVPSIDLIIYEAADQTAGLTLAARLSEDASASVLVLEAGEGNLNDPALLRPASYGSHYGNKRYDWDHSTVKQKHANGRIVPWHRGKGLGGSSAINFMGWNKPPADEIDDWGHLGNEGWNWENYQRFIARTEGFVEPPTSVKEKFNMNFDDESVGRQGPLKLGFPGLMNESEMLLQKTFLDAGIPLAPRPVRIFSR</sequence>
<protein>
    <submittedName>
        <fullName evidence="1">Uncharacterized protein</fullName>
    </submittedName>
</protein>
<accession>A0ACC1S9P0</accession>
<proteinExistence type="predicted"/>
<name>A0ACC1S9P0_9APHY</name>
<reference evidence="1" key="1">
    <citation type="submission" date="2022-07" db="EMBL/GenBank/DDBJ databases">
        <title>Genome Sequence of Phlebia brevispora.</title>
        <authorList>
            <person name="Buettner E."/>
        </authorList>
    </citation>
    <scope>NUCLEOTIDE SEQUENCE</scope>
    <source>
        <strain evidence="1">MPL23</strain>
    </source>
</reference>
<comment type="caution">
    <text evidence="1">The sequence shown here is derived from an EMBL/GenBank/DDBJ whole genome shotgun (WGS) entry which is preliminary data.</text>
</comment>
<dbReference type="EMBL" id="JANHOG010001568">
    <property type="protein sequence ID" value="KAJ3534995.1"/>
    <property type="molecule type" value="Genomic_DNA"/>
</dbReference>
<keyword evidence="2" id="KW-1185">Reference proteome</keyword>
<evidence type="ECO:0000313" key="1">
    <source>
        <dbReference type="EMBL" id="KAJ3534995.1"/>
    </source>
</evidence>
<evidence type="ECO:0000313" key="2">
    <source>
        <dbReference type="Proteomes" id="UP001148662"/>
    </source>
</evidence>
<gene>
    <name evidence="1" type="ORF">NM688_g7044</name>
</gene>
<organism evidence="1 2">
    <name type="scientific">Phlebia brevispora</name>
    <dbReference type="NCBI Taxonomy" id="194682"/>
    <lineage>
        <taxon>Eukaryota</taxon>
        <taxon>Fungi</taxon>
        <taxon>Dikarya</taxon>
        <taxon>Basidiomycota</taxon>
        <taxon>Agaricomycotina</taxon>
        <taxon>Agaricomycetes</taxon>
        <taxon>Polyporales</taxon>
        <taxon>Meruliaceae</taxon>
        <taxon>Phlebia</taxon>
    </lineage>
</organism>
<dbReference type="Proteomes" id="UP001148662">
    <property type="component" value="Unassembled WGS sequence"/>
</dbReference>